<dbReference type="InterPro" id="IPR010633">
    <property type="entry name" value="Phage_lambda_GpZ"/>
</dbReference>
<evidence type="ECO:0000313" key="2">
    <source>
        <dbReference type="Proteomes" id="UP000075666"/>
    </source>
</evidence>
<dbReference type="Pfam" id="PF06763">
    <property type="entry name" value="Minor_tail_Z"/>
    <property type="match status" value="1"/>
</dbReference>
<dbReference type="AlphaFoldDB" id="A0A150KS46"/>
<dbReference type="EMBL" id="LQYN01000071">
    <property type="protein sequence ID" value="KYD02640.1"/>
    <property type="molecule type" value="Genomic_DNA"/>
</dbReference>
<proteinExistence type="predicted"/>
<accession>A0A150KS46</accession>
<gene>
    <name evidence="1" type="ORF">B4102_0234</name>
</gene>
<dbReference type="OrthoDB" id="5518677at2"/>
<comment type="caution">
    <text evidence="1">The sequence shown here is derived from an EMBL/GenBank/DDBJ whole genome shotgun (WGS) entry which is preliminary data.</text>
</comment>
<dbReference type="RefSeq" id="WP_066232646.1">
    <property type="nucleotide sequence ID" value="NZ_LQYN01000071.1"/>
</dbReference>
<organism evidence="1 2">
    <name type="scientific">Heyndrickxia sporothermodurans</name>
    <dbReference type="NCBI Taxonomy" id="46224"/>
    <lineage>
        <taxon>Bacteria</taxon>
        <taxon>Bacillati</taxon>
        <taxon>Bacillota</taxon>
        <taxon>Bacilli</taxon>
        <taxon>Bacillales</taxon>
        <taxon>Bacillaceae</taxon>
        <taxon>Heyndrickxia</taxon>
    </lineage>
</organism>
<dbReference type="Proteomes" id="UP000075666">
    <property type="component" value="Unassembled WGS sequence"/>
</dbReference>
<keyword evidence="2" id="KW-1185">Reference proteome</keyword>
<reference evidence="1 2" key="1">
    <citation type="submission" date="2016-01" db="EMBL/GenBank/DDBJ databases">
        <title>Genome Sequences of Twelve Sporeforming Bacillus Species Isolated from Foods.</title>
        <authorList>
            <person name="Berendsen E.M."/>
            <person name="Wells-Bennik M.H."/>
            <person name="Krawcyk A.O."/>
            <person name="De Jong A."/>
            <person name="Holsappel S."/>
            <person name="Eijlander R.T."/>
            <person name="Kuipers O.P."/>
        </authorList>
    </citation>
    <scope>NUCLEOTIDE SEQUENCE [LARGE SCALE GENOMIC DNA]</scope>
    <source>
        <strain evidence="1 2">B4102</strain>
    </source>
</reference>
<protein>
    <recommendedName>
        <fullName evidence="3">Minor tail protein Z</fullName>
    </recommendedName>
</protein>
<name>A0A150KS46_9BACI</name>
<dbReference type="STRING" id="46224.B4102_0234"/>
<evidence type="ECO:0000313" key="1">
    <source>
        <dbReference type="EMBL" id="KYD02640.1"/>
    </source>
</evidence>
<sequence length="184" mass="20812">MIELKLEHIERLQKMLGDTPKQIPIVTARAINRSAEAARTQAAKSARQTYIIKHKDIISTIRIKKATPNSLFADIRSRGFVIKLINFKVNPGRPQPNRKRPITASVKRGSEKTIKNGFVAQMRSGHINVFTRVSKRRFPIKGHYGPSVPQMLGNKSVEQAVEERAEVILDKRLDHEINRLFGGS</sequence>
<dbReference type="PATRIC" id="fig|46224.3.peg.3596"/>
<evidence type="ECO:0008006" key="3">
    <source>
        <dbReference type="Google" id="ProtNLM"/>
    </source>
</evidence>